<dbReference type="Proteomes" id="UP000829517">
    <property type="component" value="Unassembled WGS sequence"/>
</dbReference>
<proteinExistence type="predicted"/>
<evidence type="ECO:0000313" key="3">
    <source>
        <dbReference type="Proteomes" id="UP000829517"/>
    </source>
</evidence>
<dbReference type="EMBL" id="JAETXX010000001">
    <property type="protein sequence ID" value="MCF8713276.1"/>
    <property type="molecule type" value="Genomic_DNA"/>
</dbReference>
<name>A0ABS9IYL8_9FLAO</name>
<accession>A0ABS9IYL8</accession>
<organism evidence="2 3">
    <name type="scientific">Joostella atrarenae</name>
    <dbReference type="NCBI Taxonomy" id="679257"/>
    <lineage>
        <taxon>Bacteria</taxon>
        <taxon>Pseudomonadati</taxon>
        <taxon>Bacteroidota</taxon>
        <taxon>Flavobacteriia</taxon>
        <taxon>Flavobacteriales</taxon>
        <taxon>Flavobacteriaceae</taxon>
        <taxon>Joostella</taxon>
    </lineage>
</organism>
<feature type="domain" description="SET" evidence="1">
    <location>
        <begin position="4"/>
        <end position="112"/>
    </location>
</feature>
<dbReference type="InterPro" id="IPR001214">
    <property type="entry name" value="SET_dom"/>
</dbReference>
<dbReference type="Gene3D" id="2.170.270.10">
    <property type="entry name" value="SET domain"/>
    <property type="match status" value="1"/>
</dbReference>
<keyword evidence="3" id="KW-1185">Reference proteome</keyword>
<evidence type="ECO:0000259" key="1">
    <source>
        <dbReference type="PROSITE" id="PS50280"/>
    </source>
</evidence>
<reference evidence="2 3" key="1">
    <citation type="submission" date="2021-01" db="EMBL/GenBank/DDBJ databases">
        <title>Genome sequencing of Joostella atrarenae M1-2 (= KCTC 23194).</title>
        <authorList>
            <person name="Zakaria M.R."/>
            <person name="Lam M.Q."/>
            <person name="Chong C.S."/>
        </authorList>
    </citation>
    <scope>NUCLEOTIDE SEQUENCE [LARGE SCALE GENOMIC DNA]</scope>
    <source>
        <strain evidence="2 3">M1-2</strain>
    </source>
</reference>
<comment type="caution">
    <text evidence="2">The sequence shown here is derived from an EMBL/GenBank/DDBJ whole genome shotgun (WGS) entry which is preliminary data.</text>
</comment>
<protein>
    <submittedName>
        <fullName evidence="2">SET domain-containing protein</fullName>
    </submittedName>
</protein>
<evidence type="ECO:0000313" key="2">
    <source>
        <dbReference type="EMBL" id="MCF8713276.1"/>
    </source>
</evidence>
<sequence length="195" mass="22710">MIHPHTELRFISEEIGHGVVATKLIPKGTITWVQDQLDLVFSPSQVSEMTSDYQQILDYFTFRNSKGEFVLCWDLGKYVNHSFKSNCLTTPYDFEIAIRDIYPGEELTDDYGYLNIAKPFKAKNEGTRRKTVYPNDLLKYHPIWDKSLQNAFYDIKDVEQPLYKFLSKEVLTKVDKINKGEAVLDSIINCYYKAK</sequence>
<dbReference type="PROSITE" id="PS50280">
    <property type="entry name" value="SET"/>
    <property type="match status" value="1"/>
</dbReference>
<dbReference type="InterPro" id="IPR046341">
    <property type="entry name" value="SET_dom_sf"/>
</dbReference>
<dbReference type="Pfam" id="PF00856">
    <property type="entry name" value="SET"/>
    <property type="match status" value="1"/>
</dbReference>
<gene>
    <name evidence="2" type="ORF">JM658_00400</name>
</gene>
<dbReference type="RefSeq" id="WP_236957251.1">
    <property type="nucleotide sequence ID" value="NZ_JAETXX010000001.1"/>
</dbReference>
<dbReference type="SUPFAM" id="SSF82199">
    <property type="entry name" value="SET domain"/>
    <property type="match status" value="1"/>
</dbReference>